<name>A0ABU2BR41_9ACTN</name>
<keyword evidence="2" id="KW-0472">Membrane</keyword>
<comment type="caution">
    <text evidence="3">The sequence shown here is derived from an EMBL/GenBank/DDBJ whole genome shotgun (WGS) entry which is preliminary data.</text>
</comment>
<accession>A0ABU2BR41</accession>
<feature type="transmembrane region" description="Helical" evidence="2">
    <location>
        <begin position="96"/>
        <end position="120"/>
    </location>
</feature>
<sequence length="121" mass="12924">MSDPDPAPHPPVDGTGELPRTEPLDRSSVDRWTAPPATARPQRASFIGMACMAMVLFLILASGAVVPWWGLALLTVVWVAALLQGARWFMTHPGRVLALPVAMVALWLAVLYGGAVLLGWG</sequence>
<protein>
    <submittedName>
        <fullName evidence="3">Uncharacterized protein</fullName>
    </submittedName>
</protein>
<evidence type="ECO:0000256" key="1">
    <source>
        <dbReference type="SAM" id="MobiDB-lite"/>
    </source>
</evidence>
<feature type="compositionally biased region" description="Basic and acidic residues" evidence="1">
    <location>
        <begin position="19"/>
        <end position="29"/>
    </location>
</feature>
<evidence type="ECO:0000256" key="2">
    <source>
        <dbReference type="SAM" id="Phobius"/>
    </source>
</evidence>
<feature type="region of interest" description="Disordered" evidence="1">
    <location>
        <begin position="1"/>
        <end position="36"/>
    </location>
</feature>
<dbReference type="Proteomes" id="UP001183648">
    <property type="component" value="Unassembled WGS sequence"/>
</dbReference>
<reference evidence="3 4" key="1">
    <citation type="submission" date="2023-07" db="EMBL/GenBank/DDBJ databases">
        <title>Sequencing the genomes of 1000 actinobacteria strains.</title>
        <authorList>
            <person name="Klenk H.-P."/>
        </authorList>
    </citation>
    <scope>NUCLEOTIDE SEQUENCE [LARGE SCALE GENOMIC DNA]</scope>
    <source>
        <strain evidence="3 4">DSM 19426</strain>
    </source>
</reference>
<dbReference type="EMBL" id="JAVDYG010000001">
    <property type="protein sequence ID" value="MDR7360741.1"/>
    <property type="molecule type" value="Genomic_DNA"/>
</dbReference>
<feature type="transmembrane region" description="Helical" evidence="2">
    <location>
        <begin position="68"/>
        <end position="89"/>
    </location>
</feature>
<evidence type="ECO:0000313" key="4">
    <source>
        <dbReference type="Proteomes" id="UP001183648"/>
    </source>
</evidence>
<gene>
    <name evidence="3" type="ORF">J2S63_000294</name>
</gene>
<keyword evidence="2" id="KW-1133">Transmembrane helix</keyword>
<proteinExistence type="predicted"/>
<feature type="compositionally biased region" description="Pro residues" evidence="1">
    <location>
        <begin position="1"/>
        <end position="11"/>
    </location>
</feature>
<evidence type="ECO:0000313" key="3">
    <source>
        <dbReference type="EMBL" id="MDR7360741.1"/>
    </source>
</evidence>
<keyword evidence="2" id="KW-0812">Transmembrane</keyword>
<feature type="transmembrane region" description="Helical" evidence="2">
    <location>
        <begin position="44"/>
        <end position="62"/>
    </location>
</feature>
<organism evidence="3 4">
    <name type="scientific">Nocardioides marmoribigeumensis</name>
    <dbReference type="NCBI Taxonomy" id="433649"/>
    <lineage>
        <taxon>Bacteria</taxon>
        <taxon>Bacillati</taxon>
        <taxon>Actinomycetota</taxon>
        <taxon>Actinomycetes</taxon>
        <taxon>Propionibacteriales</taxon>
        <taxon>Nocardioidaceae</taxon>
        <taxon>Nocardioides</taxon>
    </lineage>
</organism>
<keyword evidence="4" id="KW-1185">Reference proteome</keyword>
<dbReference type="RefSeq" id="WP_310297643.1">
    <property type="nucleotide sequence ID" value="NZ_BAAAPS010000011.1"/>
</dbReference>